<dbReference type="InterPro" id="IPR021109">
    <property type="entry name" value="Peptidase_aspartic_dom_sf"/>
</dbReference>
<name>A0A225X1K1_9STRA</name>
<dbReference type="EMBL" id="NBNE01000033">
    <property type="protein sequence ID" value="OWZ24005.1"/>
    <property type="molecule type" value="Genomic_DNA"/>
</dbReference>
<accession>A0A225X1K1</accession>
<evidence type="ECO:0000313" key="2">
    <source>
        <dbReference type="EMBL" id="OWZ24005.1"/>
    </source>
</evidence>
<proteinExistence type="predicted"/>
<reference evidence="3" key="1">
    <citation type="submission" date="2017-03" db="EMBL/GenBank/DDBJ databases">
        <title>Phytopthora megakarya and P. palmivora, two closely related causual agents of cacao black pod achieved similar genome size and gene model numbers by different mechanisms.</title>
        <authorList>
            <person name="Ali S."/>
            <person name="Shao J."/>
            <person name="Larry D.J."/>
            <person name="Kronmiller B."/>
            <person name="Shen D."/>
            <person name="Strem M.D."/>
            <person name="Melnick R.L."/>
            <person name="Guiltinan M.J."/>
            <person name="Tyler B.M."/>
            <person name="Meinhardt L.W."/>
            <person name="Bailey B.A."/>
        </authorList>
    </citation>
    <scope>NUCLEOTIDE SEQUENCE [LARGE SCALE GENOMIC DNA]</scope>
    <source>
        <strain evidence="3">zdho120</strain>
    </source>
</reference>
<dbReference type="Gene3D" id="2.40.70.10">
    <property type="entry name" value="Acid Proteases"/>
    <property type="match status" value="1"/>
</dbReference>
<organism evidence="2 3">
    <name type="scientific">Phytophthora megakarya</name>
    <dbReference type="NCBI Taxonomy" id="4795"/>
    <lineage>
        <taxon>Eukaryota</taxon>
        <taxon>Sar</taxon>
        <taxon>Stramenopiles</taxon>
        <taxon>Oomycota</taxon>
        <taxon>Peronosporomycetes</taxon>
        <taxon>Peronosporales</taxon>
        <taxon>Peronosporaceae</taxon>
        <taxon>Phytophthora</taxon>
    </lineage>
</organism>
<sequence length="311" mass="33764">MRASSAQLPVAEVGTHVHARVHPTCTTLNIVHHIAPMDMTTQVHVFISGINAGYQCFYLTKKAPSTVEEAFAVALRENYSVSTSIRCLSSLLPASESGPEPMEVDAIQHYGERRQSTFSTRSPSTHTSRPMKCFRCCKPGHRAAVCRAPAPVMANIASENDVAVASIKRRQPVEPPPSPPVLHAQLSTTTSGSDSRLIVLSLHVDGAKRSIRTLLDSGAANTFVRAESLSVLPTKMSIREGPGEVCRRQAAAAAATLGHLLVRVDGFRGSDDFMVIELGGSFDCIFGIPWLARHQPHIDWLTKTVRPRDID</sequence>
<gene>
    <name evidence="2" type="ORF">PHMEG_0001047</name>
</gene>
<evidence type="ECO:0000313" key="3">
    <source>
        <dbReference type="Proteomes" id="UP000198211"/>
    </source>
</evidence>
<dbReference type="AlphaFoldDB" id="A0A225X1K1"/>
<feature type="region of interest" description="Disordered" evidence="1">
    <location>
        <begin position="168"/>
        <end position="189"/>
    </location>
</feature>
<comment type="caution">
    <text evidence="2">The sequence shown here is derived from an EMBL/GenBank/DDBJ whole genome shotgun (WGS) entry which is preliminary data.</text>
</comment>
<dbReference type="OrthoDB" id="125575at2759"/>
<evidence type="ECO:0000256" key="1">
    <source>
        <dbReference type="SAM" id="MobiDB-lite"/>
    </source>
</evidence>
<keyword evidence="3" id="KW-1185">Reference proteome</keyword>
<dbReference type="CDD" id="cd00303">
    <property type="entry name" value="retropepsin_like"/>
    <property type="match status" value="1"/>
</dbReference>
<dbReference type="Proteomes" id="UP000198211">
    <property type="component" value="Unassembled WGS sequence"/>
</dbReference>
<protein>
    <submittedName>
        <fullName evidence="2">Polyprotein</fullName>
    </submittedName>
</protein>